<dbReference type="Proteomes" id="UP001163687">
    <property type="component" value="Chromosome"/>
</dbReference>
<dbReference type="KEGG" id="cmic:caldi_26400"/>
<reference evidence="9" key="1">
    <citation type="submission" date="2022-03" db="EMBL/GenBank/DDBJ databases">
        <title>Complete genome sequence of Caldinitratiruptor microaerophilus.</title>
        <authorList>
            <person name="Mukaiyama R."/>
            <person name="Nishiyama T."/>
            <person name="Ueda K."/>
        </authorList>
    </citation>
    <scope>NUCLEOTIDE SEQUENCE</scope>
    <source>
        <strain evidence="9">JCM 16183</strain>
    </source>
</reference>
<evidence type="ECO:0000313" key="10">
    <source>
        <dbReference type="Proteomes" id="UP001163687"/>
    </source>
</evidence>
<keyword evidence="10" id="KW-1185">Reference proteome</keyword>
<dbReference type="NCBIfam" id="TIGR00912">
    <property type="entry name" value="2A0309"/>
    <property type="match status" value="1"/>
</dbReference>
<sequence>MRHRIRAYQVASFLALYSHVALLFFVPAAMAARAGRDAWLSVLVGAMAALPVVLVVSALASRHRGLSLVEVGQTLLGPWPGRMLGLVWPAFFIFLCSLVIRNVMDFLGMAILRGTPPLFIGASMALLAAYAVYDGIEVLARIGGLAAFVYFASGAVGILLVLNQADFRSALPAVEAGLRAVWDGALPSLGWFGESVILGFLLPHVEPPRMGLRWALGGYAVAAGWLSLVTFLSIVVFGPSLTAMSTYPIFVLVQQVRIGQFFERVEVVLVSVWLTGMFVKVALCLWAAGMGVGHALGIPYRPQTVLVLAGVALGLTQVWAGFPAEANWGVEQWTRITFPLELGVPLLLLVVSTMRGRRSGSREGVQTRGPA</sequence>
<protein>
    <submittedName>
        <fullName evidence="9">Spore germination protein KB</fullName>
    </submittedName>
</protein>
<evidence type="ECO:0000256" key="3">
    <source>
        <dbReference type="ARBA" id="ARBA00022448"/>
    </source>
</evidence>
<evidence type="ECO:0000256" key="7">
    <source>
        <dbReference type="ARBA" id="ARBA00023136"/>
    </source>
</evidence>
<evidence type="ECO:0000256" key="8">
    <source>
        <dbReference type="SAM" id="Phobius"/>
    </source>
</evidence>
<dbReference type="InterPro" id="IPR004761">
    <property type="entry name" value="Spore_GerAB"/>
</dbReference>
<evidence type="ECO:0000313" key="9">
    <source>
        <dbReference type="EMBL" id="BDG61550.1"/>
    </source>
</evidence>
<feature type="transmembrane region" description="Helical" evidence="8">
    <location>
        <begin position="81"/>
        <end position="100"/>
    </location>
</feature>
<evidence type="ECO:0000256" key="5">
    <source>
        <dbReference type="ARBA" id="ARBA00022692"/>
    </source>
</evidence>
<keyword evidence="5 8" id="KW-0812">Transmembrane</keyword>
<name>A0AA35G8Y8_9FIRM</name>
<evidence type="ECO:0000256" key="6">
    <source>
        <dbReference type="ARBA" id="ARBA00022989"/>
    </source>
</evidence>
<evidence type="ECO:0000256" key="1">
    <source>
        <dbReference type="ARBA" id="ARBA00004141"/>
    </source>
</evidence>
<organism evidence="9 10">
    <name type="scientific">Caldinitratiruptor microaerophilus</name>
    <dbReference type="NCBI Taxonomy" id="671077"/>
    <lineage>
        <taxon>Bacteria</taxon>
        <taxon>Bacillati</taxon>
        <taxon>Bacillota</taxon>
        <taxon>Clostridia</taxon>
        <taxon>Eubacteriales</taxon>
        <taxon>Symbiobacteriaceae</taxon>
        <taxon>Caldinitratiruptor</taxon>
    </lineage>
</organism>
<feature type="transmembrane region" description="Helical" evidence="8">
    <location>
        <begin position="185"/>
        <end position="202"/>
    </location>
</feature>
<dbReference type="EMBL" id="AP025628">
    <property type="protein sequence ID" value="BDG61550.1"/>
    <property type="molecule type" value="Genomic_DNA"/>
</dbReference>
<gene>
    <name evidence="9" type="primary">gerKB</name>
    <name evidence="9" type="ORF">caldi_26400</name>
</gene>
<feature type="transmembrane region" description="Helical" evidence="8">
    <location>
        <begin position="270"/>
        <end position="293"/>
    </location>
</feature>
<dbReference type="AlphaFoldDB" id="A0AA35G8Y8"/>
<evidence type="ECO:0000256" key="2">
    <source>
        <dbReference type="ARBA" id="ARBA00007998"/>
    </source>
</evidence>
<dbReference type="Pfam" id="PF03845">
    <property type="entry name" value="Spore_permease"/>
    <property type="match status" value="1"/>
</dbReference>
<keyword evidence="3" id="KW-0813">Transport</keyword>
<accession>A0AA35G8Y8</accession>
<dbReference type="GO" id="GO:0016020">
    <property type="term" value="C:membrane"/>
    <property type="evidence" value="ECO:0007669"/>
    <property type="project" value="UniProtKB-SubCell"/>
</dbReference>
<feature type="transmembrane region" description="Helical" evidence="8">
    <location>
        <begin position="38"/>
        <end position="60"/>
    </location>
</feature>
<feature type="transmembrane region" description="Helical" evidence="8">
    <location>
        <begin position="214"/>
        <end position="237"/>
    </location>
</feature>
<keyword evidence="7 8" id="KW-0472">Membrane</keyword>
<keyword evidence="4" id="KW-0309">Germination</keyword>
<dbReference type="PANTHER" id="PTHR34975:SF2">
    <property type="entry name" value="SPORE GERMINATION PROTEIN A2"/>
    <property type="match status" value="1"/>
</dbReference>
<feature type="transmembrane region" description="Helical" evidence="8">
    <location>
        <begin position="305"/>
        <end position="324"/>
    </location>
</feature>
<comment type="similarity">
    <text evidence="2">Belongs to the amino acid-polyamine-organocation (APC) superfamily. Spore germination protein (SGP) (TC 2.A.3.9) family.</text>
</comment>
<dbReference type="PANTHER" id="PTHR34975">
    <property type="entry name" value="SPORE GERMINATION PROTEIN A2"/>
    <property type="match status" value="1"/>
</dbReference>
<dbReference type="GO" id="GO:0009847">
    <property type="term" value="P:spore germination"/>
    <property type="evidence" value="ECO:0007669"/>
    <property type="project" value="InterPro"/>
</dbReference>
<feature type="transmembrane region" description="Helical" evidence="8">
    <location>
        <begin position="12"/>
        <end position="32"/>
    </location>
</feature>
<proteinExistence type="inferred from homology"/>
<evidence type="ECO:0000256" key="4">
    <source>
        <dbReference type="ARBA" id="ARBA00022544"/>
    </source>
</evidence>
<feature type="transmembrane region" description="Helical" evidence="8">
    <location>
        <begin position="145"/>
        <end position="165"/>
    </location>
</feature>
<dbReference type="RefSeq" id="WP_264842190.1">
    <property type="nucleotide sequence ID" value="NZ_AP025628.1"/>
</dbReference>
<feature type="transmembrane region" description="Helical" evidence="8">
    <location>
        <begin position="336"/>
        <end position="354"/>
    </location>
</feature>
<keyword evidence="6 8" id="KW-1133">Transmembrane helix</keyword>
<feature type="transmembrane region" description="Helical" evidence="8">
    <location>
        <begin position="106"/>
        <end position="133"/>
    </location>
</feature>
<comment type="subcellular location">
    <subcellularLocation>
        <location evidence="1">Membrane</location>
        <topology evidence="1">Multi-pass membrane protein</topology>
    </subcellularLocation>
</comment>